<dbReference type="Pfam" id="PF00015">
    <property type="entry name" value="MCPsignal"/>
    <property type="match status" value="1"/>
</dbReference>
<evidence type="ECO:0000256" key="7">
    <source>
        <dbReference type="SAM" id="Coils"/>
    </source>
</evidence>
<dbReference type="GO" id="GO:0005886">
    <property type="term" value="C:plasma membrane"/>
    <property type="evidence" value="ECO:0007669"/>
    <property type="project" value="UniProtKB-SubCell"/>
</dbReference>
<dbReference type="SUPFAM" id="SSF103473">
    <property type="entry name" value="MFS general substrate transporter"/>
    <property type="match status" value="1"/>
</dbReference>
<dbReference type="InterPro" id="IPR003660">
    <property type="entry name" value="HAMP_dom"/>
</dbReference>
<dbReference type="Pfam" id="PF00672">
    <property type="entry name" value="HAMP"/>
    <property type="match status" value="1"/>
</dbReference>
<evidence type="ECO:0000313" key="13">
    <source>
        <dbReference type="Proteomes" id="UP000637720"/>
    </source>
</evidence>
<evidence type="ECO:0000256" key="3">
    <source>
        <dbReference type="ARBA" id="ARBA00023136"/>
    </source>
</evidence>
<comment type="subcellular location">
    <subcellularLocation>
        <location evidence="1">Cell membrane</location>
    </subcellularLocation>
</comment>
<dbReference type="PANTHER" id="PTHR32089:SF112">
    <property type="entry name" value="LYSOZYME-LIKE PROTEIN-RELATED"/>
    <property type="match status" value="1"/>
</dbReference>
<dbReference type="PROSITE" id="PS50885">
    <property type="entry name" value="HAMP"/>
    <property type="match status" value="1"/>
</dbReference>
<comment type="similarity">
    <text evidence="5">Belongs to the methyl-accepting chemotaxis (MCP) protein family.</text>
</comment>
<keyword evidence="3 9" id="KW-0472">Membrane</keyword>
<accession>A0A8J3FC21</accession>
<feature type="transmembrane region" description="Helical" evidence="9">
    <location>
        <begin position="92"/>
        <end position="113"/>
    </location>
</feature>
<dbReference type="InterPro" id="IPR004089">
    <property type="entry name" value="MCPsignal_dom"/>
</dbReference>
<feature type="domain" description="Methyl-accepting transducer" evidence="10">
    <location>
        <begin position="186"/>
        <end position="436"/>
    </location>
</feature>
<organism evidence="12 13">
    <name type="scientific">Calditerricola satsumensis</name>
    <dbReference type="NCBI Taxonomy" id="373054"/>
    <lineage>
        <taxon>Bacteria</taxon>
        <taxon>Bacillati</taxon>
        <taxon>Bacillota</taxon>
        <taxon>Bacilli</taxon>
        <taxon>Bacillales</taxon>
        <taxon>Bacillaceae</taxon>
        <taxon>Calditerricola</taxon>
    </lineage>
</organism>
<keyword evidence="9" id="KW-1133">Transmembrane helix</keyword>
<evidence type="ECO:0000256" key="6">
    <source>
        <dbReference type="PROSITE-ProRule" id="PRU00284"/>
    </source>
</evidence>
<feature type="coiled-coil region" evidence="7">
    <location>
        <begin position="341"/>
        <end position="368"/>
    </location>
</feature>
<evidence type="ECO:0000259" key="10">
    <source>
        <dbReference type="PROSITE" id="PS50111"/>
    </source>
</evidence>
<evidence type="ECO:0000313" key="12">
    <source>
        <dbReference type="EMBL" id="GGJ98441.1"/>
    </source>
</evidence>
<proteinExistence type="inferred from homology"/>
<feature type="coiled-coil region" evidence="7">
    <location>
        <begin position="215"/>
        <end position="256"/>
    </location>
</feature>
<feature type="region of interest" description="Disordered" evidence="8">
    <location>
        <begin position="1"/>
        <end position="42"/>
    </location>
</feature>
<evidence type="ECO:0000259" key="11">
    <source>
        <dbReference type="PROSITE" id="PS50885"/>
    </source>
</evidence>
<reference evidence="12" key="1">
    <citation type="journal article" date="2014" name="Int. J. Syst. Evol. Microbiol.">
        <title>Complete genome sequence of Corynebacterium casei LMG S-19264T (=DSM 44701T), isolated from a smear-ripened cheese.</title>
        <authorList>
            <consortium name="US DOE Joint Genome Institute (JGI-PGF)"/>
            <person name="Walter F."/>
            <person name="Albersmeier A."/>
            <person name="Kalinowski J."/>
            <person name="Ruckert C."/>
        </authorList>
    </citation>
    <scope>NUCLEOTIDE SEQUENCE</scope>
    <source>
        <strain evidence="12">JCM 14719</strain>
    </source>
</reference>
<dbReference type="GO" id="GO:0007165">
    <property type="term" value="P:signal transduction"/>
    <property type="evidence" value="ECO:0007669"/>
    <property type="project" value="UniProtKB-KW"/>
</dbReference>
<evidence type="ECO:0000256" key="9">
    <source>
        <dbReference type="SAM" id="Phobius"/>
    </source>
</evidence>
<dbReference type="RefSeq" id="WP_188816989.1">
    <property type="nucleotide sequence ID" value="NZ_BMOF01000015.1"/>
</dbReference>
<dbReference type="Proteomes" id="UP000637720">
    <property type="component" value="Unassembled WGS sequence"/>
</dbReference>
<dbReference type="Gene3D" id="1.10.287.950">
    <property type="entry name" value="Methyl-accepting chemotaxis protein"/>
    <property type="match status" value="1"/>
</dbReference>
<feature type="transmembrane region" description="Helical" evidence="9">
    <location>
        <begin position="58"/>
        <end position="80"/>
    </location>
</feature>
<evidence type="ECO:0000256" key="8">
    <source>
        <dbReference type="SAM" id="MobiDB-lite"/>
    </source>
</evidence>
<feature type="domain" description="HAMP" evidence="11">
    <location>
        <begin position="114"/>
        <end position="167"/>
    </location>
</feature>
<keyword evidence="4 6" id="KW-0807">Transducer</keyword>
<evidence type="ECO:0000256" key="1">
    <source>
        <dbReference type="ARBA" id="ARBA00004236"/>
    </source>
</evidence>
<dbReference type="SMART" id="SM00283">
    <property type="entry name" value="MA"/>
    <property type="match status" value="1"/>
</dbReference>
<feature type="compositionally biased region" description="Polar residues" evidence="8">
    <location>
        <begin position="12"/>
        <end position="22"/>
    </location>
</feature>
<evidence type="ECO:0000256" key="2">
    <source>
        <dbReference type="ARBA" id="ARBA00022475"/>
    </source>
</evidence>
<reference evidence="12" key="2">
    <citation type="submission" date="2020-09" db="EMBL/GenBank/DDBJ databases">
        <authorList>
            <person name="Sun Q."/>
            <person name="Ohkuma M."/>
        </authorList>
    </citation>
    <scope>NUCLEOTIDE SEQUENCE</scope>
    <source>
        <strain evidence="12">JCM 14719</strain>
    </source>
</reference>
<dbReference type="Gene3D" id="6.10.340.10">
    <property type="match status" value="1"/>
</dbReference>
<dbReference type="EMBL" id="BMOF01000015">
    <property type="protein sequence ID" value="GGJ98441.1"/>
    <property type="molecule type" value="Genomic_DNA"/>
</dbReference>
<keyword evidence="9" id="KW-0812">Transmembrane</keyword>
<dbReference type="SUPFAM" id="SSF58104">
    <property type="entry name" value="Methyl-accepting chemotaxis protein (MCP) signaling domain"/>
    <property type="match status" value="1"/>
</dbReference>
<keyword evidence="2" id="KW-1003">Cell membrane</keyword>
<gene>
    <name evidence="12" type="primary">mcpA</name>
    <name evidence="12" type="ORF">GCM10007043_10460</name>
</gene>
<dbReference type="PROSITE" id="PS50111">
    <property type="entry name" value="CHEMOTAXIS_TRANSDUC_2"/>
    <property type="match status" value="1"/>
</dbReference>
<keyword evidence="13" id="KW-1185">Reference proteome</keyword>
<dbReference type="CDD" id="cd06225">
    <property type="entry name" value="HAMP"/>
    <property type="match status" value="1"/>
</dbReference>
<dbReference type="InterPro" id="IPR036259">
    <property type="entry name" value="MFS_trans_sf"/>
</dbReference>
<dbReference type="SMART" id="SM00304">
    <property type="entry name" value="HAMP"/>
    <property type="match status" value="1"/>
</dbReference>
<name>A0A8J3FC21_9BACI</name>
<keyword evidence="7" id="KW-0175">Coiled coil</keyword>
<evidence type="ECO:0000256" key="4">
    <source>
        <dbReference type="ARBA" id="ARBA00023224"/>
    </source>
</evidence>
<evidence type="ECO:0000256" key="5">
    <source>
        <dbReference type="ARBA" id="ARBA00029447"/>
    </source>
</evidence>
<dbReference type="AlphaFoldDB" id="A0A8J3FC21"/>
<comment type="caution">
    <text evidence="12">The sequence shown here is derived from an EMBL/GenBank/DDBJ whole genome shotgun (WGS) entry which is preliminary data.</text>
</comment>
<protein>
    <submittedName>
        <fullName evidence="12">Methyl-accepting chemotaxis protein</fullName>
    </submittedName>
</protein>
<dbReference type="PANTHER" id="PTHR32089">
    <property type="entry name" value="METHYL-ACCEPTING CHEMOTAXIS PROTEIN MCPB"/>
    <property type="match status" value="1"/>
</dbReference>
<sequence length="473" mass="51259">MAKPEHKVISLHPQSDARSASQEPPAKAPSPHRAGASSPSTVPKDVRQRYRFSLKRKLVLGVVLFSAVTYGTSAFFLFVLDDFFTRFLGAEGFTVLTLFLGVVWMGIFGYAAAGRIVRPLNALDASARTAATGDLRVTVDVPASRDEVQTLAASFAQMVDNLRQMVGNVARFASETEQRVDAVGRKVQDVAEQADVISRNVEEIARGAEQVAQAIQRAAEAVDAVARMAQESEEKANDAKEQAEAMRRTLDETGNAVRQLVQGLQTLALAGKQVAAEIERLQERSRAIAGITDIVGELARQTNLLALNASIEAARAGEQGRGFAVVAHEVRKLAERSAQAVQEIHANIRQVQEAIDRFAEQIAQTSVQAAEEASRGESAVVALQRMEETVRSVAASVEAIAGFATQQAQRVQDVYRDVQEVAAVAEETSAGTQEVAATIQHQTGLIQEVADEADAMRKEAYRLKEEVKRFRLS</sequence>